<dbReference type="InterPro" id="IPR036388">
    <property type="entry name" value="WH-like_DNA-bd_sf"/>
</dbReference>
<reference evidence="6 7" key="1">
    <citation type="journal article" date="2013" name="Int. J. Syst. Evol. Microbiol.">
        <title>Hoeflea suaedae sp. nov., an endophytic bacterium isolated from the root of the halophyte Suaeda maritima.</title>
        <authorList>
            <person name="Chung E.J."/>
            <person name="Park J.A."/>
            <person name="Pramanik P."/>
            <person name="Bibi F."/>
            <person name="Jeon C.O."/>
            <person name="Chung Y.R."/>
        </authorList>
    </citation>
    <scope>NUCLEOTIDE SEQUENCE [LARGE SCALE GENOMIC DNA]</scope>
    <source>
        <strain evidence="6 7">YC6898</strain>
    </source>
</reference>
<dbReference type="InterPro" id="IPR036390">
    <property type="entry name" value="WH_DNA-bd_sf"/>
</dbReference>
<dbReference type="CDD" id="cd07377">
    <property type="entry name" value="WHTH_GntR"/>
    <property type="match status" value="1"/>
</dbReference>
<dbReference type="OrthoDB" id="9028214at2"/>
<dbReference type="Pfam" id="PF07729">
    <property type="entry name" value="FCD"/>
    <property type="match status" value="1"/>
</dbReference>
<dbReference type="Pfam" id="PF00392">
    <property type="entry name" value="GntR"/>
    <property type="match status" value="1"/>
</dbReference>
<feature type="region of interest" description="Disordered" evidence="4">
    <location>
        <begin position="1"/>
        <end position="25"/>
    </location>
</feature>
<evidence type="ECO:0000313" key="7">
    <source>
        <dbReference type="Proteomes" id="UP000295131"/>
    </source>
</evidence>
<feature type="domain" description="HTH gntR-type" evidence="5">
    <location>
        <begin position="16"/>
        <end position="86"/>
    </location>
</feature>
<dbReference type="EMBL" id="SMSI01000002">
    <property type="protein sequence ID" value="TDH35962.1"/>
    <property type="molecule type" value="Genomic_DNA"/>
</dbReference>
<dbReference type="InterPro" id="IPR008920">
    <property type="entry name" value="TF_FadR/GntR_C"/>
</dbReference>
<keyword evidence="7" id="KW-1185">Reference proteome</keyword>
<dbReference type="SUPFAM" id="SSF46785">
    <property type="entry name" value="Winged helix' DNA-binding domain"/>
    <property type="match status" value="1"/>
</dbReference>
<dbReference type="RefSeq" id="WP_133284662.1">
    <property type="nucleotide sequence ID" value="NZ_SMSI01000002.1"/>
</dbReference>
<proteinExistence type="predicted"/>
<accession>A0A4V3A729</accession>
<dbReference type="GO" id="GO:0003677">
    <property type="term" value="F:DNA binding"/>
    <property type="evidence" value="ECO:0007669"/>
    <property type="project" value="UniProtKB-KW"/>
</dbReference>
<dbReference type="Proteomes" id="UP000295131">
    <property type="component" value="Unassembled WGS sequence"/>
</dbReference>
<dbReference type="InterPro" id="IPR011711">
    <property type="entry name" value="GntR_C"/>
</dbReference>
<keyword evidence="1" id="KW-0805">Transcription regulation</keyword>
<evidence type="ECO:0000256" key="3">
    <source>
        <dbReference type="ARBA" id="ARBA00023163"/>
    </source>
</evidence>
<gene>
    <name evidence="6" type="ORF">E2A64_11685</name>
</gene>
<dbReference type="SUPFAM" id="SSF48008">
    <property type="entry name" value="GntR ligand-binding domain-like"/>
    <property type="match status" value="1"/>
</dbReference>
<dbReference type="GO" id="GO:0003700">
    <property type="term" value="F:DNA-binding transcription factor activity"/>
    <property type="evidence" value="ECO:0007669"/>
    <property type="project" value="InterPro"/>
</dbReference>
<evidence type="ECO:0000256" key="4">
    <source>
        <dbReference type="SAM" id="MobiDB-lite"/>
    </source>
</evidence>
<protein>
    <submittedName>
        <fullName evidence="6">FadR family transcriptional regulator</fullName>
    </submittedName>
</protein>
<dbReference type="AlphaFoldDB" id="A0A4V3A729"/>
<evidence type="ECO:0000259" key="5">
    <source>
        <dbReference type="PROSITE" id="PS50949"/>
    </source>
</evidence>
<sequence>MTKVREEKGGSQPRKQKRPDQAADRLRERILEGGLKPGDRVPPEWIDPRELGVSRGSAREALKILEFQGMIASRTGPGGGVFVSSVRSEDAIRTIENLFLFGDPTISDIYAIRKVLEPELAASVAGQLSEDDFAALRETIRLYEDEPETAEEEYRQRMAELDFHSELARRASNRVLGFICIFMASLLRDMTVCREIYRAPVPHLRETGLSYQIRLIRAIKAGRADEARFIMRDHMIEAETYMLEMADIRKRGSRENEAPAQPRET</sequence>
<dbReference type="SMART" id="SM00895">
    <property type="entry name" value="FCD"/>
    <property type="match status" value="1"/>
</dbReference>
<dbReference type="InterPro" id="IPR000524">
    <property type="entry name" value="Tscrpt_reg_HTH_GntR"/>
</dbReference>
<evidence type="ECO:0000313" key="6">
    <source>
        <dbReference type="EMBL" id="TDH35962.1"/>
    </source>
</evidence>
<dbReference type="PROSITE" id="PS50949">
    <property type="entry name" value="HTH_GNTR"/>
    <property type="match status" value="1"/>
</dbReference>
<evidence type="ECO:0000256" key="1">
    <source>
        <dbReference type="ARBA" id="ARBA00023015"/>
    </source>
</evidence>
<dbReference type="PANTHER" id="PTHR43537:SF5">
    <property type="entry name" value="UXU OPERON TRANSCRIPTIONAL REGULATOR"/>
    <property type="match status" value="1"/>
</dbReference>
<name>A0A4V3A729_9HYPH</name>
<keyword evidence="2" id="KW-0238">DNA-binding</keyword>
<dbReference type="SMART" id="SM00345">
    <property type="entry name" value="HTH_GNTR"/>
    <property type="match status" value="1"/>
</dbReference>
<dbReference type="PANTHER" id="PTHR43537">
    <property type="entry name" value="TRANSCRIPTIONAL REGULATOR, GNTR FAMILY"/>
    <property type="match status" value="1"/>
</dbReference>
<keyword evidence="3" id="KW-0804">Transcription</keyword>
<dbReference type="Gene3D" id="1.10.10.10">
    <property type="entry name" value="Winged helix-like DNA-binding domain superfamily/Winged helix DNA-binding domain"/>
    <property type="match status" value="1"/>
</dbReference>
<evidence type="ECO:0000256" key="2">
    <source>
        <dbReference type="ARBA" id="ARBA00023125"/>
    </source>
</evidence>
<comment type="caution">
    <text evidence="6">The sequence shown here is derived from an EMBL/GenBank/DDBJ whole genome shotgun (WGS) entry which is preliminary data.</text>
</comment>
<organism evidence="6 7">
    <name type="scientific">Pseudohoeflea suaedae</name>
    <dbReference type="NCBI Taxonomy" id="877384"/>
    <lineage>
        <taxon>Bacteria</taxon>
        <taxon>Pseudomonadati</taxon>
        <taxon>Pseudomonadota</taxon>
        <taxon>Alphaproteobacteria</taxon>
        <taxon>Hyphomicrobiales</taxon>
        <taxon>Rhizobiaceae</taxon>
        <taxon>Pseudohoeflea</taxon>
    </lineage>
</organism>
<dbReference type="Gene3D" id="1.20.120.530">
    <property type="entry name" value="GntR ligand-binding domain-like"/>
    <property type="match status" value="1"/>
</dbReference>